<dbReference type="OrthoDB" id="3229305at2"/>
<dbReference type="Proteomes" id="UP000031675">
    <property type="component" value="Unassembled WGS sequence"/>
</dbReference>
<organism evidence="3 4">
    <name type="scientific">Streptomonospora alba</name>
    <dbReference type="NCBI Taxonomy" id="183763"/>
    <lineage>
        <taxon>Bacteria</taxon>
        <taxon>Bacillati</taxon>
        <taxon>Actinomycetota</taxon>
        <taxon>Actinomycetes</taxon>
        <taxon>Streptosporangiales</taxon>
        <taxon>Nocardiopsidaceae</taxon>
        <taxon>Streptomonospora</taxon>
    </lineage>
</organism>
<evidence type="ECO:0000313" key="3">
    <source>
        <dbReference type="EMBL" id="KIH98401.1"/>
    </source>
</evidence>
<dbReference type="Pfam" id="PF18082">
    <property type="entry name" value="NAT_N"/>
    <property type="match status" value="1"/>
</dbReference>
<sequence>MDADVAARRLGLGEQARDWLAQAAELRPPEGGVDPPPASRARRALAPLGLDPADEDEIVALWPDASWPGELLWVVETMYARLADDLLRERTAWRDWPVLVHAPDARVRCSVLVALAAAAPLVLAAHARSGVPASVSAATLADTGRHVAQTRAMFGRLGLETATWIALPFRCGLYELGRLQYEPDRVHAEGAVRWYPPEEAAALGPEFVRGAPVLRIHIPAAGPLDPARVEESLARARDFFAEHFGLDYPLAACSSWLLDPQLAQYLPESSNILAFQRRFTLVEQDTPGDADVFRFVFGLPEVDTGRAPQRSRLEKAVVQHLEAGGRWRVPTGWLRL</sequence>
<keyword evidence="4" id="KW-1185">Reference proteome</keyword>
<feature type="domain" description="N-acyltransferase N-terminal" evidence="1">
    <location>
        <begin position="41"/>
        <end position="171"/>
    </location>
</feature>
<dbReference type="EMBL" id="JROO01000026">
    <property type="protein sequence ID" value="KIH98401.1"/>
    <property type="molecule type" value="Genomic_DNA"/>
</dbReference>
<proteinExistence type="predicted"/>
<evidence type="ECO:0008006" key="5">
    <source>
        <dbReference type="Google" id="ProtNLM"/>
    </source>
</evidence>
<evidence type="ECO:0000259" key="1">
    <source>
        <dbReference type="Pfam" id="PF18082"/>
    </source>
</evidence>
<dbReference type="AlphaFoldDB" id="A0A0C2JAA7"/>
<dbReference type="STRING" id="183763.LP52_13260"/>
<gene>
    <name evidence="3" type="ORF">LP52_13260</name>
</gene>
<dbReference type="RefSeq" id="WP_040273729.1">
    <property type="nucleotide sequence ID" value="NZ_JROO01000026.1"/>
</dbReference>
<comment type="caution">
    <text evidence="3">The sequence shown here is derived from an EMBL/GenBank/DDBJ whole genome shotgun (WGS) entry which is preliminary data.</text>
</comment>
<evidence type="ECO:0000313" key="4">
    <source>
        <dbReference type="Proteomes" id="UP000031675"/>
    </source>
</evidence>
<name>A0A0C2JAA7_9ACTN</name>
<protein>
    <recommendedName>
        <fullName evidence="5">Acyltransferase</fullName>
    </recommendedName>
</protein>
<dbReference type="Pfam" id="PF18164">
    <property type="entry name" value="GNAT_C"/>
    <property type="match status" value="1"/>
</dbReference>
<evidence type="ECO:0000259" key="2">
    <source>
        <dbReference type="Pfam" id="PF18164"/>
    </source>
</evidence>
<feature type="domain" description="GNAT-like C-terminal" evidence="2">
    <location>
        <begin position="173"/>
        <end position="334"/>
    </location>
</feature>
<accession>A0A0C2JAA7</accession>
<dbReference type="InterPro" id="IPR041273">
    <property type="entry name" value="NAT_N"/>
</dbReference>
<reference evidence="4" key="1">
    <citation type="journal article" date="2015" name="Chem. Biol.">
        <title>Structure, bioactivity, and resistance mechanism of streptomonomicin, an unusual lasso Peptide from an understudied halophilic actinomycete.</title>
        <authorList>
            <person name="Metelev M."/>
            <person name="Tietz J.I."/>
            <person name="Melby J.O."/>
            <person name="Blair P.M."/>
            <person name="Zhu L."/>
            <person name="Livnat I."/>
            <person name="Severinov K."/>
            <person name="Mitchell D.A."/>
        </authorList>
    </citation>
    <scope>NUCLEOTIDE SEQUENCE [LARGE SCALE GENOMIC DNA]</scope>
    <source>
        <strain evidence="4">YIM 90003</strain>
    </source>
</reference>
<dbReference type="Gene3D" id="3.40.630.120">
    <property type="match status" value="1"/>
</dbReference>
<dbReference type="InterPro" id="IPR041644">
    <property type="entry name" value="GNAT_C"/>
</dbReference>